<proteinExistence type="inferred from homology"/>
<evidence type="ECO:0000256" key="1">
    <source>
        <dbReference type="PIRNR" id="PIRNR036551"/>
    </source>
</evidence>
<dbReference type="Pfam" id="PF01374">
    <property type="entry name" value="Glyco_hydro_46"/>
    <property type="match status" value="1"/>
</dbReference>
<comment type="function">
    <text evidence="1">Aids in the defense against invading fungal pathogens by degrading their cell wall chitosan.</text>
</comment>
<comment type="similarity">
    <text evidence="1">Belongs to the glycosyl hydrolase 46 family.</text>
</comment>
<protein>
    <recommendedName>
        <fullName evidence="1">Chitosanase</fullName>
        <ecNumber evidence="1">3.2.1.132</ecNumber>
    </recommendedName>
</protein>
<dbReference type="InterPro" id="IPR000400">
    <property type="entry name" value="Glyco_hydro_46"/>
</dbReference>
<keyword evidence="1" id="KW-0964">Secreted</keyword>
<keyword evidence="1" id="KW-0378">Hydrolase</keyword>
<comment type="caution">
    <text evidence="3">The sequence shown here is derived from an EMBL/GenBank/DDBJ whole genome shotgun (WGS) entry which is preliminary data.</text>
</comment>
<dbReference type="EMBL" id="BAAAUG010000130">
    <property type="protein sequence ID" value="GAA3132841.1"/>
    <property type="molecule type" value="Genomic_DNA"/>
</dbReference>
<keyword evidence="4" id="KW-1185">Reference proteome</keyword>
<name>A0ABP6N3M7_9ACTN</name>
<comment type="catalytic activity">
    <reaction evidence="1">
        <text>Endohydrolysis of beta-(1-&gt;4)-linkages between D-glucosamine residues in a partly acetylated chitosan.</text>
        <dbReference type="EC" id="3.2.1.132"/>
    </reaction>
</comment>
<dbReference type="EC" id="3.2.1.132" evidence="1"/>
<organism evidence="3 4">
    <name type="scientific">Streptomyces rectiviolaceus</name>
    <dbReference type="NCBI Taxonomy" id="332591"/>
    <lineage>
        <taxon>Bacteria</taxon>
        <taxon>Bacillati</taxon>
        <taxon>Actinomycetota</taxon>
        <taxon>Actinomycetes</taxon>
        <taxon>Kitasatosporales</taxon>
        <taxon>Streptomycetaceae</taxon>
        <taxon>Streptomyces</taxon>
    </lineage>
</organism>
<dbReference type="SUPFAM" id="SSF53955">
    <property type="entry name" value="Lysozyme-like"/>
    <property type="match status" value="1"/>
</dbReference>
<evidence type="ECO:0000256" key="2">
    <source>
        <dbReference type="SAM" id="MobiDB-lite"/>
    </source>
</evidence>
<dbReference type="CDD" id="cd00978">
    <property type="entry name" value="chitosanase_GH46"/>
    <property type="match status" value="1"/>
</dbReference>
<keyword evidence="1" id="KW-0326">Glycosidase</keyword>
<evidence type="ECO:0000313" key="4">
    <source>
        <dbReference type="Proteomes" id="UP001501637"/>
    </source>
</evidence>
<dbReference type="Gene3D" id="3.30.386.10">
    <property type="entry name" value="Chitosanase, subunit A, domain 2"/>
    <property type="match status" value="1"/>
</dbReference>
<accession>A0ABP6N3M7</accession>
<comment type="subcellular location">
    <subcellularLocation>
        <location evidence="1">Secreted</location>
    </subcellularLocation>
</comment>
<sequence length="314" mass="34318">MRKARYRETARNLGRMKRAGLLLLAVAPVATVAVYLLGGDSDSDASGADQKAPGTQRPYDEDKSAAEIKADDKLIAELPPGLAAPAKKELAQKLVTSAENSTLNWRGQYGYIEDIGDGNGYTAGIIGFCTGTHDLLTLTERYTKDHPDNGLARYLPALRKVDGSDSHEGLDPGFTKAWKAEAAKPAFQKAQDRTRDGVYFDPAVRLAKLDGLGTLGQFIYYDAMVLHGPGTGPRGFYGLREAALNEADTPAQGGKEKAYLDIFLDIRTQAMKEKKAHRDTSRVETAQRQFLYDGNLSLKTPLTWKVYGETFKVP</sequence>
<dbReference type="PIRSF" id="PIRSF036551">
    <property type="entry name" value="Chitosanase"/>
    <property type="match status" value="1"/>
</dbReference>
<dbReference type="InterPro" id="IPR023099">
    <property type="entry name" value="Glyco_hydro_46_N"/>
</dbReference>
<evidence type="ECO:0000313" key="3">
    <source>
        <dbReference type="EMBL" id="GAA3132841.1"/>
    </source>
</evidence>
<feature type="region of interest" description="Disordered" evidence="2">
    <location>
        <begin position="43"/>
        <end position="64"/>
    </location>
</feature>
<dbReference type="InterPro" id="IPR023346">
    <property type="entry name" value="Lysozyme-like_dom_sf"/>
</dbReference>
<reference evidence="4" key="1">
    <citation type="journal article" date="2019" name="Int. J. Syst. Evol. Microbiol.">
        <title>The Global Catalogue of Microorganisms (GCM) 10K type strain sequencing project: providing services to taxonomists for standard genome sequencing and annotation.</title>
        <authorList>
            <consortium name="The Broad Institute Genomics Platform"/>
            <consortium name="The Broad Institute Genome Sequencing Center for Infectious Disease"/>
            <person name="Wu L."/>
            <person name="Ma J."/>
        </authorList>
    </citation>
    <scope>NUCLEOTIDE SEQUENCE [LARGE SCALE GENOMIC DNA]</scope>
    <source>
        <strain evidence="4">JCM 9092</strain>
    </source>
</reference>
<gene>
    <name evidence="3" type="ORF">GCM10010449_62190</name>
</gene>
<dbReference type="Proteomes" id="UP001501637">
    <property type="component" value="Unassembled WGS sequence"/>
</dbReference>
<dbReference type="Gene3D" id="1.20.141.10">
    <property type="entry name" value="Chitosanase, subunit A, domain 1"/>
    <property type="match status" value="1"/>
</dbReference>